<gene>
    <name evidence="1" type="ORF">JYZ213_LOCUS28802</name>
    <name evidence="2" type="ORF">OXD698_LOCUS723</name>
</gene>
<sequence>MGNQSSRVAPAKSLHILDTQTRTRYKNQRENNNLRRTLRNIGIQHHDELTRLTYGEQDVKLKLHQLHYDRIQRDLYKKIDQPRPKTTGSSFFNVAHLDNPPPRDSDILILHNLYESQVHDRANAVLHKSSKASDKVQPLSGFQKFQLQYSSRFEMNQNQLEQNEKHLATNKHSLKKETELMKKSIKTAVAKAARDSNVVIRRGANSF</sequence>
<comment type="caution">
    <text evidence="2">The sequence shown here is derived from an EMBL/GenBank/DDBJ whole genome shotgun (WGS) entry which is preliminary data.</text>
</comment>
<dbReference type="AlphaFoldDB" id="A0A818GJQ5"/>
<protein>
    <submittedName>
        <fullName evidence="2">Uncharacterized protein</fullName>
    </submittedName>
</protein>
<evidence type="ECO:0000313" key="3">
    <source>
        <dbReference type="Proteomes" id="UP000663844"/>
    </source>
</evidence>
<dbReference type="Proteomes" id="UP000663844">
    <property type="component" value="Unassembled WGS sequence"/>
</dbReference>
<dbReference type="EMBL" id="CAJNOG010000426">
    <property type="protein sequence ID" value="CAF1235887.1"/>
    <property type="molecule type" value="Genomic_DNA"/>
</dbReference>
<name>A0A818GJQ5_9BILA</name>
<evidence type="ECO:0000313" key="2">
    <source>
        <dbReference type="EMBL" id="CAF3490895.1"/>
    </source>
</evidence>
<reference evidence="2" key="1">
    <citation type="submission" date="2021-02" db="EMBL/GenBank/DDBJ databases">
        <authorList>
            <person name="Nowell W R."/>
        </authorList>
    </citation>
    <scope>NUCLEOTIDE SEQUENCE</scope>
</reference>
<proteinExistence type="predicted"/>
<accession>A0A818GJQ5</accession>
<dbReference type="Proteomes" id="UP000663845">
    <property type="component" value="Unassembled WGS sequence"/>
</dbReference>
<evidence type="ECO:0000313" key="1">
    <source>
        <dbReference type="EMBL" id="CAF1235887.1"/>
    </source>
</evidence>
<organism evidence="2 3">
    <name type="scientific">Adineta steineri</name>
    <dbReference type="NCBI Taxonomy" id="433720"/>
    <lineage>
        <taxon>Eukaryota</taxon>
        <taxon>Metazoa</taxon>
        <taxon>Spiralia</taxon>
        <taxon>Gnathifera</taxon>
        <taxon>Rotifera</taxon>
        <taxon>Eurotatoria</taxon>
        <taxon>Bdelloidea</taxon>
        <taxon>Adinetida</taxon>
        <taxon>Adinetidae</taxon>
        <taxon>Adineta</taxon>
    </lineage>
</organism>
<dbReference type="EMBL" id="CAJOAZ010000018">
    <property type="protein sequence ID" value="CAF3490895.1"/>
    <property type="molecule type" value="Genomic_DNA"/>
</dbReference>